<keyword evidence="2" id="KW-1185">Reference proteome</keyword>
<name>A0AAE0SFX7_9BIVA</name>
<reference evidence="1" key="2">
    <citation type="journal article" date="2021" name="Genome Biol. Evol.">
        <title>Developing a high-quality reference genome for a parasitic bivalve with doubly uniparental inheritance (Bivalvia: Unionida).</title>
        <authorList>
            <person name="Smith C.H."/>
        </authorList>
    </citation>
    <scope>NUCLEOTIDE SEQUENCE</scope>
    <source>
        <strain evidence="1">CHS0354</strain>
        <tissue evidence="1">Mantle</tissue>
    </source>
</reference>
<evidence type="ECO:0000313" key="2">
    <source>
        <dbReference type="Proteomes" id="UP001195483"/>
    </source>
</evidence>
<sequence>MVKDFEIATEGTKMSSRLGRLAALYVLLGGIKDSSWLLQLNVLGRDFRISTYKPYRYYYGYYSPMSSEETSAYPHINRRDFVTASVF</sequence>
<proteinExistence type="predicted"/>
<comment type="caution">
    <text evidence="1">The sequence shown here is derived from an EMBL/GenBank/DDBJ whole genome shotgun (WGS) entry which is preliminary data.</text>
</comment>
<evidence type="ECO:0000313" key="1">
    <source>
        <dbReference type="EMBL" id="KAK3591011.1"/>
    </source>
</evidence>
<organism evidence="1 2">
    <name type="scientific">Potamilus streckersoni</name>
    <dbReference type="NCBI Taxonomy" id="2493646"/>
    <lineage>
        <taxon>Eukaryota</taxon>
        <taxon>Metazoa</taxon>
        <taxon>Spiralia</taxon>
        <taxon>Lophotrochozoa</taxon>
        <taxon>Mollusca</taxon>
        <taxon>Bivalvia</taxon>
        <taxon>Autobranchia</taxon>
        <taxon>Heteroconchia</taxon>
        <taxon>Palaeoheterodonta</taxon>
        <taxon>Unionida</taxon>
        <taxon>Unionoidea</taxon>
        <taxon>Unionidae</taxon>
        <taxon>Ambleminae</taxon>
        <taxon>Lampsilini</taxon>
        <taxon>Potamilus</taxon>
    </lineage>
</organism>
<reference evidence="1" key="1">
    <citation type="journal article" date="2021" name="Genome Biol. Evol.">
        <title>A High-Quality Reference Genome for a Parasitic Bivalve with Doubly Uniparental Inheritance (Bivalvia: Unionida).</title>
        <authorList>
            <person name="Smith C.H."/>
        </authorList>
    </citation>
    <scope>NUCLEOTIDE SEQUENCE</scope>
    <source>
        <strain evidence="1">CHS0354</strain>
    </source>
</reference>
<protein>
    <submittedName>
        <fullName evidence="1">Uncharacterized protein</fullName>
    </submittedName>
</protein>
<accession>A0AAE0SFX7</accession>
<dbReference type="AlphaFoldDB" id="A0AAE0SFX7"/>
<reference evidence="1" key="3">
    <citation type="submission" date="2023-05" db="EMBL/GenBank/DDBJ databases">
        <authorList>
            <person name="Smith C.H."/>
        </authorList>
    </citation>
    <scope>NUCLEOTIDE SEQUENCE</scope>
    <source>
        <strain evidence="1">CHS0354</strain>
        <tissue evidence="1">Mantle</tissue>
    </source>
</reference>
<dbReference type="Proteomes" id="UP001195483">
    <property type="component" value="Unassembled WGS sequence"/>
</dbReference>
<gene>
    <name evidence="1" type="ORF">CHS0354_020371</name>
</gene>
<dbReference type="EMBL" id="JAEAOA010001235">
    <property type="protein sequence ID" value="KAK3591011.1"/>
    <property type="molecule type" value="Genomic_DNA"/>
</dbReference>